<evidence type="ECO:0000256" key="1">
    <source>
        <dbReference type="SAM" id="MobiDB-lite"/>
    </source>
</evidence>
<reference evidence="2 3" key="1">
    <citation type="submission" date="2024-10" db="EMBL/GenBank/DDBJ databases">
        <title>The Natural Products Discovery Center: Release of the First 8490 Sequenced Strains for Exploring Actinobacteria Biosynthetic Diversity.</title>
        <authorList>
            <person name="Kalkreuter E."/>
            <person name="Kautsar S.A."/>
            <person name="Yang D."/>
            <person name="Bader C.D."/>
            <person name="Teijaro C.N."/>
            <person name="Fluegel L."/>
            <person name="Davis C.M."/>
            <person name="Simpson J.R."/>
            <person name="Lauterbach L."/>
            <person name="Steele A.D."/>
            <person name="Gui C."/>
            <person name="Meng S."/>
            <person name="Li G."/>
            <person name="Viehrig K."/>
            <person name="Ye F."/>
            <person name="Su P."/>
            <person name="Kiefer A.F."/>
            <person name="Nichols A."/>
            <person name="Cepeda A.J."/>
            <person name="Yan W."/>
            <person name="Fan B."/>
            <person name="Jiang Y."/>
            <person name="Adhikari A."/>
            <person name="Zheng C.-J."/>
            <person name="Schuster L."/>
            <person name="Cowan T.M."/>
            <person name="Smanski M.J."/>
            <person name="Chevrette M.G."/>
            <person name="De Carvalho L.P.S."/>
            <person name="Shen B."/>
        </authorList>
    </citation>
    <scope>NUCLEOTIDE SEQUENCE [LARGE SCALE GENOMIC DNA]</scope>
    <source>
        <strain evidence="2 3">NPDC004045</strain>
    </source>
</reference>
<dbReference type="EMBL" id="JBIAMX010000020">
    <property type="protein sequence ID" value="MFF0546273.1"/>
    <property type="molecule type" value="Genomic_DNA"/>
</dbReference>
<proteinExistence type="predicted"/>
<sequence>MGDQQTGSPRSSHNHHRPPAIRPAMAAGDSRSDGMPDSAAMARFQA</sequence>
<comment type="caution">
    <text evidence="2">The sequence shown here is derived from an EMBL/GenBank/DDBJ whole genome shotgun (WGS) entry which is preliminary data.</text>
</comment>
<keyword evidence="3" id="KW-1185">Reference proteome</keyword>
<evidence type="ECO:0000313" key="2">
    <source>
        <dbReference type="EMBL" id="MFF0546273.1"/>
    </source>
</evidence>
<evidence type="ECO:0000313" key="3">
    <source>
        <dbReference type="Proteomes" id="UP001601444"/>
    </source>
</evidence>
<protein>
    <submittedName>
        <fullName evidence="2">Uncharacterized protein</fullName>
    </submittedName>
</protein>
<accession>A0ABW6PV12</accession>
<gene>
    <name evidence="2" type="ORF">ACFYTF_25905</name>
</gene>
<name>A0ABW6PV12_9NOCA</name>
<feature type="region of interest" description="Disordered" evidence="1">
    <location>
        <begin position="1"/>
        <end position="46"/>
    </location>
</feature>
<dbReference type="Proteomes" id="UP001601444">
    <property type="component" value="Unassembled WGS sequence"/>
</dbReference>
<dbReference type="RefSeq" id="WP_387702664.1">
    <property type="nucleotide sequence ID" value="NZ_JBIAMX010000020.1"/>
</dbReference>
<feature type="compositionally biased region" description="Polar residues" evidence="1">
    <location>
        <begin position="1"/>
        <end position="11"/>
    </location>
</feature>
<organism evidence="2 3">
    <name type="scientific">Nocardia thailandica</name>
    <dbReference type="NCBI Taxonomy" id="257275"/>
    <lineage>
        <taxon>Bacteria</taxon>
        <taxon>Bacillati</taxon>
        <taxon>Actinomycetota</taxon>
        <taxon>Actinomycetes</taxon>
        <taxon>Mycobacteriales</taxon>
        <taxon>Nocardiaceae</taxon>
        <taxon>Nocardia</taxon>
    </lineage>
</organism>